<keyword evidence="2" id="KW-1185">Reference proteome</keyword>
<sequence length="83" mass="9362">MIQLMQLVQDATLVVHCLRNVMNIQVNLIEGTLPVIPTSASNQVIEQCYEEYFSPQARRTAAQQDCPKLSNLLIRIKDFSTVA</sequence>
<dbReference type="Proteomes" id="UP000054564">
    <property type="component" value="Unassembled WGS sequence"/>
</dbReference>
<dbReference type="EMBL" id="AJIL01000205">
    <property type="protein sequence ID" value="KNE91418.1"/>
    <property type="molecule type" value="Genomic_DNA"/>
</dbReference>
<evidence type="ECO:0000313" key="1">
    <source>
        <dbReference type="EMBL" id="KNE91418.1"/>
    </source>
</evidence>
<evidence type="ECO:0000313" key="2">
    <source>
        <dbReference type="Proteomes" id="UP000054564"/>
    </source>
</evidence>
<accession>A0A0L0UWK3</accession>
<dbReference type="AlphaFoldDB" id="A0A0L0UWK3"/>
<proteinExistence type="predicted"/>
<name>A0A0L0UWK3_9BASI</name>
<organism evidence="1 2">
    <name type="scientific">Puccinia striiformis f. sp. tritici PST-78</name>
    <dbReference type="NCBI Taxonomy" id="1165861"/>
    <lineage>
        <taxon>Eukaryota</taxon>
        <taxon>Fungi</taxon>
        <taxon>Dikarya</taxon>
        <taxon>Basidiomycota</taxon>
        <taxon>Pucciniomycotina</taxon>
        <taxon>Pucciniomycetes</taxon>
        <taxon>Pucciniales</taxon>
        <taxon>Pucciniaceae</taxon>
        <taxon>Puccinia</taxon>
    </lineage>
</organism>
<comment type="caution">
    <text evidence="1">The sequence shown here is derived from an EMBL/GenBank/DDBJ whole genome shotgun (WGS) entry which is preliminary data.</text>
</comment>
<reference evidence="2" key="1">
    <citation type="submission" date="2014-03" db="EMBL/GenBank/DDBJ databases">
        <title>The Genome Sequence of Puccinia striiformis f. sp. tritici PST-78.</title>
        <authorList>
            <consortium name="The Broad Institute Genome Sequencing Platform"/>
            <person name="Cuomo C."/>
            <person name="Hulbert S."/>
            <person name="Chen X."/>
            <person name="Walker B."/>
            <person name="Young S.K."/>
            <person name="Zeng Q."/>
            <person name="Gargeya S."/>
            <person name="Fitzgerald M."/>
            <person name="Haas B."/>
            <person name="Abouelleil A."/>
            <person name="Alvarado L."/>
            <person name="Arachchi H.M."/>
            <person name="Berlin A.M."/>
            <person name="Chapman S.B."/>
            <person name="Goldberg J."/>
            <person name="Griggs A."/>
            <person name="Gujja S."/>
            <person name="Hansen M."/>
            <person name="Howarth C."/>
            <person name="Imamovic A."/>
            <person name="Larimer J."/>
            <person name="McCowan C."/>
            <person name="Montmayeur A."/>
            <person name="Murphy C."/>
            <person name="Neiman D."/>
            <person name="Pearson M."/>
            <person name="Priest M."/>
            <person name="Roberts A."/>
            <person name="Saif S."/>
            <person name="Shea T."/>
            <person name="Sisk P."/>
            <person name="Sykes S."/>
            <person name="Wortman J."/>
            <person name="Nusbaum C."/>
            <person name="Birren B."/>
        </authorList>
    </citation>
    <scope>NUCLEOTIDE SEQUENCE [LARGE SCALE GENOMIC DNA]</scope>
    <source>
        <strain evidence="2">race PST-78</strain>
    </source>
</reference>
<gene>
    <name evidence="1" type="ORF">PSTG_15165</name>
</gene>
<protein>
    <submittedName>
        <fullName evidence="1">Uncharacterized protein</fullName>
    </submittedName>
</protein>